<dbReference type="Gene3D" id="2.40.20.10">
    <property type="entry name" value="Plasminogen Kringle 4"/>
    <property type="match status" value="3"/>
</dbReference>
<dbReference type="OMA" id="TINITAM"/>
<dbReference type="InterPro" id="IPR018056">
    <property type="entry name" value="Kringle_CS"/>
</dbReference>
<protein>
    <recommendedName>
        <fullName evidence="4">Kringle domain-containing protein</fullName>
    </recommendedName>
</protein>
<dbReference type="InterPro" id="IPR038178">
    <property type="entry name" value="Kringle_sf"/>
</dbReference>
<reference evidence="5" key="1">
    <citation type="submission" date="2025-08" db="UniProtKB">
        <authorList>
            <consortium name="Ensembl"/>
        </authorList>
    </citation>
    <scope>IDENTIFICATION</scope>
</reference>
<feature type="domain" description="Kringle" evidence="4">
    <location>
        <begin position="53"/>
        <end position="131"/>
    </location>
</feature>
<dbReference type="Pfam" id="PF00051">
    <property type="entry name" value="Kringle"/>
    <property type="match status" value="3"/>
</dbReference>
<keyword evidence="1 3" id="KW-0420">Kringle</keyword>
<dbReference type="Ensembl" id="ENSHCOT00000008167.1">
    <property type="protein sequence ID" value="ENSHCOP00000019686.1"/>
    <property type="gene ID" value="ENSHCOG00000005173.1"/>
</dbReference>
<dbReference type="InterPro" id="IPR050759">
    <property type="entry name" value="Serine_protease_kringle"/>
</dbReference>
<dbReference type="SMART" id="SM00130">
    <property type="entry name" value="KR"/>
    <property type="match status" value="3"/>
</dbReference>
<evidence type="ECO:0000313" key="5">
    <source>
        <dbReference type="Ensembl" id="ENSHCOP00000019686.1"/>
    </source>
</evidence>
<evidence type="ECO:0000256" key="3">
    <source>
        <dbReference type="PROSITE-ProRule" id="PRU00121"/>
    </source>
</evidence>
<reference evidence="5" key="2">
    <citation type="submission" date="2025-09" db="UniProtKB">
        <authorList>
            <consortium name="Ensembl"/>
        </authorList>
    </citation>
    <scope>IDENTIFICATION</scope>
</reference>
<feature type="disulfide bond" evidence="3">
    <location>
        <begin position="103"/>
        <end position="126"/>
    </location>
</feature>
<dbReference type="SUPFAM" id="SSF57440">
    <property type="entry name" value="Kringle-like"/>
    <property type="match status" value="3"/>
</dbReference>
<dbReference type="InterPro" id="IPR000001">
    <property type="entry name" value="Kringle"/>
</dbReference>
<name>A0A3Q2YMN8_HIPCM</name>
<keyword evidence="6" id="KW-1185">Reference proteome</keyword>
<dbReference type="AlphaFoldDB" id="A0A3Q2YMN8"/>
<evidence type="ECO:0000313" key="6">
    <source>
        <dbReference type="Proteomes" id="UP000264820"/>
    </source>
</evidence>
<dbReference type="GeneTree" id="ENSGT00940000156019"/>
<dbReference type="PANTHER" id="PTHR24261">
    <property type="entry name" value="PLASMINOGEN-RELATED"/>
    <property type="match status" value="1"/>
</dbReference>
<feature type="domain" description="Kringle" evidence="4">
    <location>
        <begin position="146"/>
        <end position="189"/>
    </location>
</feature>
<dbReference type="STRING" id="109280.ENSHCOP00000019686"/>
<accession>A0A3Q2YMN8</accession>
<feature type="disulfide bond" evidence="3">
    <location>
        <begin position="75"/>
        <end position="114"/>
    </location>
</feature>
<evidence type="ECO:0000256" key="1">
    <source>
        <dbReference type="ARBA" id="ARBA00022572"/>
    </source>
</evidence>
<feature type="domain" description="Kringle" evidence="4">
    <location>
        <begin position="10"/>
        <end position="49"/>
    </location>
</feature>
<sequence length="189" mass="21916">MKWGLRLKAYPTQDLRENFCRNPNNDPGGPWCYTTDPNVRAEECGVPRCSEDVCVACNGEQYRGKVDQTESGKECQRWDSTRPHKHTFQPKKYKDKGLADNYCRNPDNRLRPWCYTMDPKTPWEYCNITTCGTRAAGDPDVNATTWCVRGKGQDYRGTMNVTPEGVTCQRWDSQFPHLHFFLPDNFKCK</sequence>
<dbReference type="PROSITE" id="PS00021">
    <property type="entry name" value="KRINGLE_1"/>
    <property type="match status" value="2"/>
</dbReference>
<dbReference type="CDD" id="cd00108">
    <property type="entry name" value="KR"/>
    <property type="match status" value="1"/>
</dbReference>
<dbReference type="PANTHER" id="PTHR24261:SF8">
    <property type="entry name" value="HEPATOCYTE GROWTH FACTOR"/>
    <property type="match status" value="1"/>
</dbReference>
<evidence type="ECO:0000259" key="4">
    <source>
        <dbReference type="PROSITE" id="PS50070"/>
    </source>
</evidence>
<organism evidence="5 6">
    <name type="scientific">Hippocampus comes</name>
    <name type="common">Tiger tail seahorse</name>
    <dbReference type="NCBI Taxonomy" id="109280"/>
    <lineage>
        <taxon>Eukaryota</taxon>
        <taxon>Metazoa</taxon>
        <taxon>Chordata</taxon>
        <taxon>Craniata</taxon>
        <taxon>Vertebrata</taxon>
        <taxon>Euteleostomi</taxon>
        <taxon>Actinopterygii</taxon>
        <taxon>Neopterygii</taxon>
        <taxon>Teleostei</taxon>
        <taxon>Neoteleostei</taxon>
        <taxon>Acanthomorphata</taxon>
        <taxon>Syngnathiaria</taxon>
        <taxon>Syngnathiformes</taxon>
        <taxon>Syngnathoidei</taxon>
        <taxon>Syngnathidae</taxon>
        <taxon>Hippocampus</taxon>
    </lineage>
</organism>
<dbReference type="Proteomes" id="UP000264820">
    <property type="component" value="Unplaced"/>
</dbReference>
<proteinExistence type="predicted"/>
<comment type="caution">
    <text evidence="3">Lacks conserved residue(s) required for the propagation of feature annotation.</text>
</comment>
<dbReference type="PRINTS" id="PR00018">
    <property type="entry name" value="KRINGLE"/>
</dbReference>
<evidence type="ECO:0000256" key="2">
    <source>
        <dbReference type="ARBA" id="ARBA00023157"/>
    </source>
</evidence>
<feature type="disulfide bond" evidence="3">
    <location>
        <begin position="54"/>
        <end position="131"/>
    </location>
</feature>
<keyword evidence="2 3" id="KW-1015">Disulfide bond</keyword>
<dbReference type="PROSITE" id="PS50070">
    <property type="entry name" value="KRINGLE_2"/>
    <property type="match status" value="3"/>
</dbReference>
<dbReference type="InterPro" id="IPR013806">
    <property type="entry name" value="Kringle-like"/>
</dbReference>